<comment type="caution">
    <text evidence="2">The sequence shown here is derived from an EMBL/GenBank/DDBJ whole genome shotgun (WGS) entry which is preliminary data.</text>
</comment>
<name>A0A9X3IT14_9GAMM</name>
<reference evidence="2" key="1">
    <citation type="submission" date="2022-11" db="EMBL/GenBank/DDBJ databases">
        <title>Parathalassolutuus dongxingensis gen. nov., sp. nov., a novel member of family Oceanospirillaceae isolated from a coastal shrimp pond in Guangxi, China.</title>
        <authorList>
            <person name="Chen H."/>
        </authorList>
    </citation>
    <scope>NUCLEOTIDE SEQUENCE</scope>
    <source>
        <strain evidence="2">G-43</strain>
    </source>
</reference>
<dbReference type="AlphaFoldDB" id="A0A9X3IT14"/>
<keyword evidence="1" id="KW-0732">Signal</keyword>
<organism evidence="2 3">
    <name type="scientific">Parathalassolituus penaei</name>
    <dbReference type="NCBI Taxonomy" id="2997323"/>
    <lineage>
        <taxon>Bacteria</taxon>
        <taxon>Pseudomonadati</taxon>
        <taxon>Pseudomonadota</taxon>
        <taxon>Gammaproteobacteria</taxon>
        <taxon>Oceanospirillales</taxon>
        <taxon>Oceanospirillaceae</taxon>
        <taxon>Parathalassolituus</taxon>
    </lineage>
</organism>
<dbReference type="Gene3D" id="2.40.160.50">
    <property type="entry name" value="membrane protein fhac: a member of the omp85/tpsb transporter family"/>
    <property type="match status" value="1"/>
</dbReference>
<evidence type="ECO:0000313" key="3">
    <source>
        <dbReference type="Proteomes" id="UP001150830"/>
    </source>
</evidence>
<dbReference type="RefSeq" id="WP_283175203.1">
    <property type="nucleotide sequence ID" value="NZ_JAPNOA010000058.1"/>
</dbReference>
<feature type="chain" id="PRO_5040755118" evidence="1">
    <location>
        <begin position="27"/>
        <end position="945"/>
    </location>
</feature>
<dbReference type="EMBL" id="JAPNOA010000058">
    <property type="protein sequence ID" value="MCY0966997.1"/>
    <property type="molecule type" value="Genomic_DNA"/>
</dbReference>
<keyword evidence="3" id="KW-1185">Reference proteome</keyword>
<feature type="signal peptide" evidence="1">
    <location>
        <begin position="1"/>
        <end position="26"/>
    </location>
</feature>
<dbReference type="InterPro" id="IPR011042">
    <property type="entry name" value="6-blade_b-propeller_TolB-like"/>
</dbReference>
<evidence type="ECO:0000313" key="2">
    <source>
        <dbReference type="EMBL" id="MCY0966997.1"/>
    </source>
</evidence>
<accession>A0A9X3IT14</accession>
<proteinExistence type="predicted"/>
<dbReference type="Proteomes" id="UP001150830">
    <property type="component" value="Unassembled WGS sequence"/>
</dbReference>
<protein>
    <submittedName>
        <fullName evidence="2">Uncharacterized protein</fullName>
    </submittedName>
</protein>
<dbReference type="Gene3D" id="2.120.10.30">
    <property type="entry name" value="TolB, C-terminal domain"/>
    <property type="match status" value="1"/>
</dbReference>
<gene>
    <name evidence="2" type="ORF">OUO13_17605</name>
</gene>
<evidence type="ECO:0000256" key="1">
    <source>
        <dbReference type="SAM" id="SignalP"/>
    </source>
</evidence>
<dbReference type="SUPFAM" id="SSF82171">
    <property type="entry name" value="DPP6 N-terminal domain-like"/>
    <property type="match status" value="1"/>
</dbReference>
<sequence>MTKRSGWMLGMLCVLGSPLWVNTAQSEPVEYVPAVAWGQQNDWRTRQSEHFEIIYPDGLQSTAEKALNIAEQVRADLQRFFVQMPTERTLMVLVDDFDYSNGFSTPLPQAAIRLYTSPPDGGSGLEEYDDWLHMLIRHEYTHTLHMELGRGPVTRSRQVFGRAFFNFPHLFTPSFLLEGLAVYQETSRDGGYGRLQGSFYEMAMRAEMLASGGDAIGQTAAPLRDWPLDKSYLYGAWFIDWLITHYGEDKLREFLLLYSGRLLPYVSLEGDARRVFGHSFSFLWLQFMVEWQQRARDWQQQHPDVVDGEPVPVATLFRPLLATDGHSLYSIERNGDDREVARRRSLDNPAEVEDLFYPETSRSLTVAPSGALALVRIPFNAGGQEWGDVYVWKSDEEERLTTHLRARRLAWLDDGKTLMVSRLVGGRSELLTLDVASAVTRSVWQGQDGDVLGEFDVRADGRYLVAAIKRAGRSWNLEQLDLASGQWQTLTDTAAIENSPRYLPNGDVLFSADTGGQYNLYRLTPGSSERQQLTNVSTAAFAPLVIGDQLLYVRYTAQGYRVEQQPVMAPVLAQASNQSGGRQFESVVQLASQTAVAMTPESAYSPWSSLAPKAWYPSFSANRYHVEAGVLLSGSDALGRHRYTAQLRQDFQHDLTSGLFDYALDNRWWLRAQRAFRYPQLATDDNEHLIIQRDDISLERHYLWSALEDRLALHAGVVYAREDLRDDGGVLWTGPQRLRQGLTGVALEFDDREDLLNVPGAAYGSRWDLVLETNDWIDSDFHGEQLQGRWNEVIDLPGRDTLNLHLHAGVVDPEGGDFMLGGGPEYDEELFGRDTVSLMGYAEGVRYGTRYHKERISWTHWLGRSEHNAHLLPFGSGDYSMTLYTEAGAAWSAGEKAEWLPAVGLEAHAELVIGYRMIMPLVLGVARGLDDEGESQVYLGVGVNY</sequence>